<reference evidence="2" key="1">
    <citation type="submission" date="2010-08" db="EMBL/GenBank/DDBJ databases">
        <authorList>
            <consortium name="Caenorhabditis japonica Sequencing Consortium"/>
            <person name="Wilson R.K."/>
        </authorList>
    </citation>
    <scope>NUCLEOTIDE SEQUENCE [LARGE SCALE GENOMIC DNA]</scope>
    <source>
        <strain evidence="2">DF5081</strain>
    </source>
</reference>
<keyword evidence="2" id="KW-1185">Reference proteome</keyword>
<organism evidence="1 2">
    <name type="scientific">Caenorhabditis japonica</name>
    <dbReference type="NCBI Taxonomy" id="281687"/>
    <lineage>
        <taxon>Eukaryota</taxon>
        <taxon>Metazoa</taxon>
        <taxon>Ecdysozoa</taxon>
        <taxon>Nematoda</taxon>
        <taxon>Chromadorea</taxon>
        <taxon>Rhabditida</taxon>
        <taxon>Rhabditina</taxon>
        <taxon>Rhabditomorpha</taxon>
        <taxon>Rhabditoidea</taxon>
        <taxon>Rhabditidae</taxon>
        <taxon>Peloderinae</taxon>
        <taxon>Caenorhabditis</taxon>
    </lineage>
</organism>
<name>A0A8R1DX18_CAEJA</name>
<dbReference type="Pfam" id="PF02995">
    <property type="entry name" value="DUF229"/>
    <property type="match status" value="1"/>
</dbReference>
<dbReference type="AlphaFoldDB" id="A0A8R1DX18"/>
<dbReference type="PANTHER" id="PTHR10974">
    <property type="entry name" value="FI08016P-RELATED"/>
    <property type="match status" value="1"/>
</dbReference>
<protein>
    <submittedName>
        <fullName evidence="1">Uncharacterized protein</fullName>
    </submittedName>
</protein>
<proteinExistence type="predicted"/>
<dbReference type="GO" id="GO:0005615">
    <property type="term" value="C:extracellular space"/>
    <property type="evidence" value="ECO:0007669"/>
    <property type="project" value="TreeGrafter"/>
</dbReference>
<accession>A0A8R1DX18</accession>
<evidence type="ECO:0000313" key="2">
    <source>
        <dbReference type="Proteomes" id="UP000005237"/>
    </source>
</evidence>
<evidence type="ECO:0000313" key="1">
    <source>
        <dbReference type="EnsemblMetazoa" id="CJA14169.1"/>
    </source>
</evidence>
<dbReference type="Proteomes" id="UP000005237">
    <property type="component" value="Unassembled WGS sequence"/>
</dbReference>
<reference evidence="1" key="2">
    <citation type="submission" date="2022-06" db="UniProtKB">
        <authorList>
            <consortium name="EnsemblMetazoa"/>
        </authorList>
    </citation>
    <scope>IDENTIFICATION</scope>
    <source>
        <strain evidence="1">DF5081</strain>
    </source>
</reference>
<dbReference type="EnsemblMetazoa" id="CJA14169.1">
    <property type="protein sequence ID" value="CJA14169.1"/>
    <property type="gene ID" value="WBGene00133373"/>
</dbReference>
<sequence>MWASVLGHDSENGFAHADKDFHKYLMDHGKQLENSFVFFLGDHGLRFGNVRKTFVGALDVNNPMTAVSIPNSLRNTTSILEILKENAKKVQSHYDTRATMLDIMKTLQLLQYQHKFKGATLYEVSVKMQEPSNAEFKGKVKILDDKVQVLGLVERINQYGKTADCINSQYHRPFCYCKNQENDGKKATKKKPN</sequence>
<dbReference type="InterPro" id="IPR004245">
    <property type="entry name" value="DUF229"/>
</dbReference>
<dbReference type="PANTHER" id="PTHR10974:SF40">
    <property type="entry name" value="SULFATASE DOMAIN-CONTAINING PROTEIN"/>
    <property type="match status" value="1"/>
</dbReference>